<dbReference type="AlphaFoldDB" id="A0A3D8TQJ2"/>
<feature type="coiled-coil region" evidence="1">
    <location>
        <begin position="5"/>
        <end position="32"/>
    </location>
</feature>
<proteinExistence type="predicted"/>
<evidence type="ECO:0000256" key="2">
    <source>
        <dbReference type="SAM" id="Phobius"/>
    </source>
</evidence>
<name>A0A3D8TQJ2_9LIST</name>
<keyword evidence="4" id="KW-1185">Reference proteome</keyword>
<reference evidence="4" key="1">
    <citation type="submission" date="2015-04" db="EMBL/GenBank/DDBJ databases">
        <authorList>
            <person name="Schardt J."/>
            <person name="Mueller-Herbst S."/>
            <person name="Scherer S."/>
            <person name="Huptas C."/>
        </authorList>
    </citation>
    <scope>NUCLEOTIDE SEQUENCE [LARGE SCALE GENOMIC DNA]</scope>
    <source>
        <strain evidence="4">Kiel-L1</strain>
    </source>
</reference>
<evidence type="ECO:0000256" key="1">
    <source>
        <dbReference type="SAM" id="Coils"/>
    </source>
</evidence>
<dbReference type="RefSeq" id="WP_115753150.1">
    <property type="nucleotide sequence ID" value="NZ_LARY01000002.1"/>
</dbReference>
<dbReference type="EMBL" id="LARY01000002">
    <property type="protein sequence ID" value="RDX00901.1"/>
    <property type="molecule type" value="Genomic_DNA"/>
</dbReference>
<keyword evidence="1" id="KW-0175">Coiled coil</keyword>
<keyword evidence="2" id="KW-1133">Transmembrane helix</keyword>
<feature type="transmembrane region" description="Helical" evidence="2">
    <location>
        <begin position="44"/>
        <end position="62"/>
    </location>
</feature>
<comment type="caution">
    <text evidence="3">The sequence shown here is derived from an EMBL/GenBank/DDBJ whole genome shotgun (WGS) entry which is preliminary data.</text>
</comment>
<evidence type="ECO:0000313" key="4">
    <source>
        <dbReference type="Proteomes" id="UP000257055"/>
    </source>
</evidence>
<protein>
    <submittedName>
        <fullName evidence="3">Uncharacterized protein</fullName>
    </submittedName>
</protein>
<keyword evidence="2" id="KW-0472">Membrane</keyword>
<gene>
    <name evidence="3" type="ORF">UR08_08010</name>
</gene>
<accession>A0A3D8TQJ2</accession>
<dbReference type="Proteomes" id="UP000257055">
    <property type="component" value="Unassembled WGS sequence"/>
</dbReference>
<evidence type="ECO:0000313" key="3">
    <source>
        <dbReference type="EMBL" id="RDX00901.1"/>
    </source>
</evidence>
<organism evidence="3 4">
    <name type="scientific">Listeria kieliensis</name>
    <dbReference type="NCBI Taxonomy" id="1621700"/>
    <lineage>
        <taxon>Bacteria</taxon>
        <taxon>Bacillati</taxon>
        <taxon>Bacillota</taxon>
        <taxon>Bacilli</taxon>
        <taxon>Bacillales</taxon>
        <taxon>Listeriaceae</taxon>
        <taxon>Listeria</taxon>
    </lineage>
</organism>
<sequence length="63" mass="7523">MEERLYELEDKVQDLELEVLDLKQQVYKLKQQPEHTSSFLGGQFWVLIPVVAILSWMLIEIFD</sequence>
<keyword evidence="2" id="KW-0812">Transmembrane</keyword>